<gene>
    <name evidence="2" type="ORF">PIIN_01068</name>
</gene>
<dbReference type="EMBL" id="CAFZ01000011">
    <property type="protein sequence ID" value="CCA67235.1"/>
    <property type="molecule type" value="Genomic_DNA"/>
</dbReference>
<dbReference type="STRING" id="1109443.G4T7G5"/>
<dbReference type="HOGENOM" id="CLU_151392_1_1_1"/>
<dbReference type="Proteomes" id="UP000007148">
    <property type="component" value="Unassembled WGS sequence"/>
</dbReference>
<dbReference type="AlphaFoldDB" id="G4T7G5"/>
<organism evidence="2 3">
    <name type="scientific">Serendipita indica (strain DSM 11827)</name>
    <name type="common">Root endophyte fungus</name>
    <name type="synonym">Piriformospora indica</name>
    <dbReference type="NCBI Taxonomy" id="1109443"/>
    <lineage>
        <taxon>Eukaryota</taxon>
        <taxon>Fungi</taxon>
        <taxon>Dikarya</taxon>
        <taxon>Basidiomycota</taxon>
        <taxon>Agaricomycotina</taxon>
        <taxon>Agaricomycetes</taxon>
        <taxon>Sebacinales</taxon>
        <taxon>Serendipitaceae</taxon>
        <taxon>Serendipita</taxon>
    </lineage>
</organism>
<feature type="chain" id="PRO_5003468239" description="DUF1748-domain-containing protein" evidence="1">
    <location>
        <begin position="28"/>
        <end position="72"/>
    </location>
</feature>
<evidence type="ECO:0000313" key="2">
    <source>
        <dbReference type="EMBL" id="CCA67235.1"/>
    </source>
</evidence>
<accession>G4T7G5</accession>
<feature type="signal peptide" evidence="1">
    <location>
        <begin position="1"/>
        <end position="27"/>
    </location>
</feature>
<keyword evidence="1" id="KW-0732">Signal</keyword>
<sequence length="72" mass="8147">MFGKLIHLTVDALLISALLAGIKRNTGITPSLDVVPNKDLRALLSSYLEAGEYAFDFTVVFLSRSRYFRRQR</sequence>
<dbReference type="Pfam" id="PF08520">
    <property type="entry name" value="Mitofissin"/>
    <property type="match status" value="1"/>
</dbReference>
<protein>
    <recommendedName>
        <fullName evidence="4">DUF1748-domain-containing protein</fullName>
    </recommendedName>
</protein>
<dbReference type="PANTHER" id="PTHR28075">
    <property type="entry name" value="CHROMOSOME 16, WHOLE GENOME SHOTGUN SEQUENCE"/>
    <property type="match status" value="1"/>
</dbReference>
<dbReference type="InterPro" id="IPR013726">
    <property type="entry name" value="Mitofissin"/>
</dbReference>
<dbReference type="OMA" id="NKEVGKW"/>
<comment type="caution">
    <text evidence="2">The sequence shown here is derived from an EMBL/GenBank/DDBJ whole genome shotgun (WGS) entry which is preliminary data.</text>
</comment>
<evidence type="ECO:0008006" key="4">
    <source>
        <dbReference type="Google" id="ProtNLM"/>
    </source>
</evidence>
<dbReference type="eggNOG" id="ENOG502S6Z8">
    <property type="taxonomic scope" value="Eukaryota"/>
</dbReference>
<dbReference type="InParanoid" id="G4T7G5"/>
<reference evidence="2 3" key="1">
    <citation type="journal article" date="2011" name="PLoS Pathog.">
        <title>Endophytic Life Strategies Decoded by Genome and Transcriptome Analyses of the Mutualistic Root Symbiont Piriformospora indica.</title>
        <authorList>
            <person name="Zuccaro A."/>
            <person name="Lahrmann U."/>
            <person name="Guldener U."/>
            <person name="Langen G."/>
            <person name="Pfiffi S."/>
            <person name="Biedenkopf D."/>
            <person name="Wong P."/>
            <person name="Samans B."/>
            <person name="Grimm C."/>
            <person name="Basiewicz M."/>
            <person name="Murat C."/>
            <person name="Martin F."/>
            <person name="Kogel K.H."/>
        </authorList>
    </citation>
    <scope>NUCLEOTIDE SEQUENCE [LARGE SCALE GENOMIC DNA]</scope>
    <source>
        <strain evidence="2 3">DSM 11827</strain>
    </source>
</reference>
<dbReference type="PANTHER" id="PTHR28075:SF1">
    <property type="entry name" value="DUF1748-DOMAIN-CONTAINING PROTEIN"/>
    <property type="match status" value="1"/>
</dbReference>
<proteinExistence type="predicted"/>
<dbReference type="GO" id="GO:0005737">
    <property type="term" value="C:cytoplasm"/>
    <property type="evidence" value="ECO:0007669"/>
    <property type="project" value="TreeGrafter"/>
</dbReference>
<evidence type="ECO:0000256" key="1">
    <source>
        <dbReference type="SAM" id="SignalP"/>
    </source>
</evidence>
<keyword evidence="3" id="KW-1185">Reference proteome</keyword>
<evidence type="ECO:0000313" key="3">
    <source>
        <dbReference type="Proteomes" id="UP000007148"/>
    </source>
</evidence>
<dbReference type="OrthoDB" id="16824at2759"/>
<name>G4T7G5_SERID</name>